<proteinExistence type="predicted"/>
<gene>
    <name evidence="3" type="ORF">Tci_003527</name>
</gene>
<keyword evidence="1" id="KW-0175">Coiled coil</keyword>
<feature type="region of interest" description="Disordered" evidence="2">
    <location>
        <begin position="132"/>
        <end position="262"/>
    </location>
</feature>
<feature type="coiled-coil region" evidence="1">
    <location>
        <begin position="398"/>
        <end position="458"/>
    </location>
</feature>
<evidence type="ECO:0000256" key="2">
    <source>
        <dbReference type="SAM" id="MobiDB-lite"/>
    </source>
</evidence>
<dbReference type="AlphaFoldDB" id="A0A6L2J3E2"/>
<accession>A0A6L2J3E2</accession>
<evidence type="ECO:0000256" key="1">
    <source>
        <dbReference type="SAM" id="Coils"/>
    </source>
</evidence>
<name>A0A6L2J3E2_TANCI</name>
<organism evidence="3">
    <name type="scientific">Tanacetum cinerariifolium</name>
    <name type="common">Dalmatian daisy</name>
    <name type="synonym">Chrysanthemum cinerariifolium</name>
    <dbReference type="NCBI Taxonomy" id="118510"/>
    <lineage>
        <taxon>Eukaryota</taxon>
        <taxon>Viridiplantae</taxon>
        <taxon>Streptophyta</taxon>
        <taxon>Embryophyta</taxon>
        <taxon>Tracheophyta</taxon>
        <taxon>Spermatophyta</taxon>
        <taxon>Magnoliopsida</taxon>
        <taxon>eudicotyledons</taxon>
        <taxon>Gunneridae</taxon>
        <taxon>Pentapetalae</taxon>
        <taxon>asterids</taxon>
        <taxon>campanulids</taxon>
        <taxon>Asterales</taxon>
        <taxon>Asteraceae</taxon>
        <taxon>Asteroideae</taxon>
        <taxon>Anthemideae</taxon>
        <taxon>Anthemidinae</taxon>
        <taxon>Tanacetum</taxon>
    </lineage>
</organism>
<reference evidence="3" key="1">
    <citation type="journal article" date="2019" name="Sci. Rep.">
        <title>Draft genome of Tanacetum cinerariifolium, the natural source of mosquito coil.</title>
        <authorList>
            <person name="Yamashiro T."/>
            <person name="Shiraishi A."/>
            <person name="Satake H."/>
            <person name="Nakayama K."/>
        </authorList>
    </citation>
    <scope>NUCLEOTIDE SEQUENCE</scope>
</reference>
<protein>
    <submittedName>
        <fullName evidence="3">Uncharacterized protein</fullName>
    </submittedName>
</protein>
<evidence type="ECO:0000313" key="3">
    <source>
        <dbReference type="EMBL" id="GEU31549.1"/>
    </source>
</evidence>
<feature type="compositionally biased region" description="Basic residues" evidence="2">
    <location>
        <begin position="174"/>
        <end position="187"/>
    </location>
</feature>
<comment type="caution">
    <text evidence="3">The sequence shown here is derived from an EMBL/GenBank/DDBJ whole genome shotgun (WGS) entry which is preliminary data.</text>
</comment>
<feature type="compositionally biased region" description="Low complexity" evidence="2">
    <location>
        <begin position="154"/>
        <end position="165"/>
    </location>
</feature>
<dbReference type="CDD" id="cd22541">
    <property type="entry name" value="SP5_N"/>
    <property type="match status" value="1"/>
</dbReference>
<sequence>MLKGTYFKAKTNTFEDYLFLTNTPYPGKEIRRISAKSSQENRIETTNQETKFHATVYGKTQTISESSLRRHLKLNDEEGISSLPDAKLFENLSLMGYNILPNQSNISTAVVCLATNRVYNFIKMILMGEGSANPTEPHHTPSPQKQHLSHHDSPPLSHPTTSSEPIPQAPTKPLTHRQYTKRAKRIAQSKALSPAVDEPASLSRYDRQGEAFPTVSSLDARQDRENITKTSALPQESSPRVTSLDADEGNKERRSVEPTQEDAPITEEIMEIGEELGEDKSIELGRNDTKEMVNVLTSMEATNILISKGAAASVSSADVLPAAGVPTVSGSFPTVSAIFTTASVVAPYTIQPRGIIIGSSQHMRSPIIGAKDKGKEKVIETEVPKKRKLQEQIDAHVAREMEEEFARENQRLSEELARDSKIARLHAEEELKIMIEGLDRSIKVIAKHLREYEQAEADLSVGEKIELINEMVKYQDHHAKILKMRTSKSVSEDVSEEEHKGMMQLVPLEEVYVRALQLYDTCGVHHVSTKDQEIFMLVEKDYPLRKGLATVMISNKLQGEQFSQMASDLILKIHNIANNPMIEASSLGEFVRSYLVQVSLAYKRSP</sequence>
<dbReference type="EMBL" id="BKCJ010000263">
    <property type="protein sequence ID" value="GEU31549.1"/>
    <property type="molecule type" value="Genomic_DNA"/>
</dbReference>
<feature type="compositionally biased region" description="Polar residues" evidence="2">
    <location>
        <begin position="228"/>
        <end position="241"/>
    </location>
</feature>